<organism evidence="3 4">
    <name type="scientific">Devosia enhydra</name>
    <dbReference type="NCBI Taxonomy" id="665118"/>
    <lineage>
        <taxon>Bacteria</taxon>
        <taxon>Pseudomonadati</taxon>
        <taxon>Pseudomonadota</taxon>
        <taxon>Alphaproteobacteria</taxon>
        <taxon>Hyphomicrobiales</taxon>
        <taxon>Devosiaceae</taxon>
        <taxon>Devosia</taxon>
    </lineage>
</organism>
<proteinExistence type="predicted"/>
<gene>
    <name evidence="3" type="ORF">SAMN02983003_0481</name>
</gene>
<feature type="chain" id="PRO_5012408187" evidence="1">
    <location>
        <begin position="24"/>
        <end position="123"/>
    </location>
</feature>
<reference evidence="3 4" key="1">
    <citation type="submission" date="2016-11" db="EMBL/GenBank/DDBJ databases">
        <authorList>
            <person name="Jaros S."/>
            <person name="Januszkiewicz K."/>
            <person name="Wedrychowicz H."/>
        </authorList>
    </citation>
    <scope>NUCLEOTIDE SEQUENCE [LARGE SCALE GENOMIC DNA]</scope>
    <source>
        <strain evidence="3 4">ATCC 23634</strain>
    </source>
</reference>
<dbReference type="Gene3D" id="2.30.30.40">
    <property type="entry name" value="SH3 Domains"/>
    <property type="match status" value="1"/>
</dbReference>
<keyword evidence="1" id="KW-0732">Signal</keyword>
<dbReference type="Pfam" id="PF08239">
    <property type="entry name" value="SH3_3"/>
    <property type="match status" value="1"/>
</dbReference>
<evidence type="ECO:0000313" key="4">
    <source>
        <dbReference type="Proteomes" id="UP000183447"/>
    </source>
</evidence>
<dbReference type="AlphaFoldDB" id="A0A1K2HTE2"/>
<dbReference type="Proteomes" id="UP000183447">
    <property type="component" value="Unassembled WGS sequence"/>
</dbReference>
<evidence type="ECO:0000259" key="2">
    <source>
        <dbReference type="Pfam" id="PF08239"/>
    </source>
</evidence>
<dbReference type="STRING" id="665118.SAMN02983003_0481"/>
<accession>A0A1K2HTE2</accession>
<sequence length="123" mass="13268">MRMFRTALAAFALTILPAGAALAQLSPPVARVTGNLAVHAGPGSDYRVIDRVRNGESVLLAECTRGQAWCRIEGSGWVRGSYLVGMAAKERVSPVPLLDPLFRDQRGHRGWGLMPCGSFDPFC</sequence>
<name>A0A1K2HTE2_9HYPH</name>
<evidence type="ECO:0000313" key="3">
    <source>
        <dbReference type="EMBL" id="SFZ81405.1"/>
    </source>
</evidence>
<dbReference type="RefSeq" id="WP_072338800.1">
    <property type="nucleotide sequence ID" value="NZ_FPKU01000001.1"/>
</dbReference>
<keyword evidence="4" id="KW-1185">Reference proteome</keyword>
<feature type="domain" description="SH3b" evidence="2">
    <location>
        <begin position="34"/>
        <end position="83"/>
    </location>
</feature>
<evidence type="ECO:0000256" key="1">
    <source>
        <dbReference type="SAM" id="SignalP"/>
    </source>
</evidence>
<dbReference type="EMBL" id="FPKU01000001">
    <property type="protein sequence ID" value="SFZ81405.1"/>
    <property type="molecule type" value="Genomic_DNA"/>
</dbReference>
<protein>
    <submittedName>
        <fullName evidence="3">SH3 domain-containing protein</fullName>
    </submittedName>
</protein>
<feature type="signal peptide" evidence="1">
    <location>
        <begin position="1"/>
        <end position="23"/>
    </location>
</feature>
<dbReference type="InterPro" id="IPR003646">
    <property type="entry name" value="SH3-like_bac-type"/>
</dbReference>